<dbReference type="Gene3D" id="3.30.1370.100">
    <property type="entry name" value="MutL, C-terminal domain, regulatory subdomain"/>
    <property type="match status" value="1"/>
</dbReference>
<dbReference type="SMART" id="SM01340">
    <property type="entry name" value="DNA_mis_repair"/>
    <property type="match status" value="1"/>
</dbReference>
<dbReference type="InterPro" id="IPR038973">
    <property type="entry name" value="MutL/Mlh/Pms-like"/>
</dbReference>
<dbReference type="InterPro" id="IPR013507">
    <property type="entry name" value="DNA_mismatch_S5_2-like"/>
</dbReference>
<dbReference type="InterPro" id="IPR014790">
    <property type="entry name" value="MutL_C"/>
</dbReference>
<feature type="compositionally biased region" description="Gly residues" evidence="6">
    <location>
        <begin position="405"/>
        <end position="422"/>
    </location>
</feature>
<dbReference type="Gene3D" id="3.30.1540.20">
    <property type="entry name" value="MutL, C-terminal domain, dimerisation subdomain"/>
    <property type="match status" value="1"/>
</dbReference>
<comment type="similarity">
    <text evidence="1 5">Belongs to the DNA mismatch repair MutL/HexB family.</text>
</comment>
<dbReference type="GO" id="GO:0006298">
    <property type="term" value="P:mismatch repair"/>
    <property type="evidence" value="ECO:0007669"/>
    <property type="project" value="UniProtKB-UniRule"/>
</dbReference>
<sequence length="627" mass="67575">MNAPLAPPRRPIRELPDELISQIAAGEVVERPASVVRELVDNALDAGAAQVTVRLLAGGVRLISVEDDGAGIEREQLPLALRRHATSKIGSLADLESVGTMGFRGEALAAIASVSELSILSRPAGQSSAFLLHAGSGELRPAARATGTTVEVKELFFSTPARRKFLKTDATELAHCIEAVRRHALARPDVGFAIWHEGKLVEQWRPATREQRLADVLGQELLEQSVAVEYSAGPLRVWGRAGVPDAARSRADQQFAYVNGRFVRDKVLSHAARSAYEDVLHGQRQPVYAIYLEIDPARVDVNVHPTKIEVRFRDSREVHQAVRHALENALAAPRAAAAAPAQGSVLAGEPRLQEVAWPSSSWTQPGMSFRPAPVAADWARDLNALWQPSGSLPPGQAQLPPPLGEGWGGGRPPHPGEGWGGGNSPAALPAGDWPLGRAIAQLQGIYILAENREGLVIVDMHAAHERIVYERLKHQFADQRGALASQPLLIPATFAATPQEIATAEGSGETLAALGLEITPFSARTLAVRAVPGSLAQGDAVELARAVLAELAQHDASTVVQRARDELLATMACHGAVRANRQLTLEEMNALLRQMEETERSDQCNHGRPTWRQISLKDLDSLFLRGR</sequence>
<dbReference type="SUPFAM" id="SSF55874">
    <property type="entry name" value="ATPase domain of HSP90 chaperone/DNA topoisomerase II/histidine kinase"/>
    <property type="match status" value="1"/>
</dbReference>
<dbReference type="InterPro" id="IPR020568">
    <property type="entry name" value="Ribosomal_Su5_D2-typ_SF"/>
</dbReference>
<evidence type="ECO:0000313" key="10">
    <source>
        <dbReference type="Proteomes" id="UP000521868"/>
    </source>
</evidence>
<dbReference type="Gene3D" id="3.30.565.10">
    <property type="entry name" value="Histidine kinase-like ATPase, C-terminal domain"/>
    <property type="match status" value="1"/>
</dbReference>
<dbReference type="GO" id="GO:0016887">
    <property type="term" value="F:ATP hydrolysis activity"/>
    <property type="evidence" value="ECO:0007669"/>
    <property type="project" value="InterPro"/>
</dbReference>
<protein>
    <recommendedName>
        <fullName evidence="2 5">DNA mismatch repair protein MutL</fullName>
    </recommendedName>
</protein>
<dbReference type="PROSITE" id="PS00058">
    <property type="entry name" value="DNA_MISMATCH_REPAIR_1"/>
    <property type="match status" value="1"/>
</dbReference>
<dbReference type="InterPro" id="IPR037198">
    <property type="entry name" value="MutL_C_sf"/>
</dbReference>
<dbReference type="InterPro" id="IPR036890">
    <property type="entry name" value="HATPase_C_sf"/>
</dbReference>
<dbReference type="Gene3D" id="3.30.230.10">
    <property type="match status" value="1"/>
</dbReference>
<comment type="function">
    <text evidence="5">This protein is involved in the repair of mismatches in DNA. It is required for dam-dependent methyl-directed DNA mismatch repair. May act as a 'molecular matchmaker', a protein that promotes the formation of a stable complex between two or more DNA-binding proteins in an ATP-dependent manner without itself being part of a final effector complex.</text>
</comment>
<keyword evidence="4 5" id="KW-0234">DNA repair</keyword>
<reference evidence="9 10" key="1">
    <citation type="journal article" date="2020" name="Nature">
        <title>Bacterial chemolithoautotrophy via manganese oxidation.</title>
        <authorList>
            <person name="Yu H."/>
            <person name="Leadbetter J.R."/>
        </authorList>
    </citation>
    <scope>NUCLEOTIDE SEQUENCE [LARGE SCALE GENOMIC DNA]</scope>
    <source>
        <strain evidence="9 10">RBP-1</strain>
    </source>
</reference>
<dbReference type="GO" id="GO:0004519">
    <property type="term" value="F:endonuclease activity"/>
    <property type="evidence" value="ECO:0007669"/>
    <property type="project" value="UniProtKB-KW"/>
</dbReference>
<evidence type="ECO:0000256" key="3">
    <source>
        <dbReference type="ARBA" id="ARBA00022763"/>
    </source>
</evidence>
<dbReference type="NCBIfam" id="TIGR00585">
    <property type="entry name" value="mutl"/>
    <property type="match status" value="1"/>
</dbReference>
<accession>A0A7X6I5F0</accession>
<evidence type="ECO:0000313" key="9">
    <source>
        <dbReference type="EMBL" id="NKE65256.1"/>
    </source>
</evidence>
<dbReference type="InterPro" id="IPR002099">
    <property type="entry name" value="MutL/Mlh/PMS"/>
</dbReference>
<dbReference type="AlphaFoldDB" id="A0A7X6I5F0"/>
<evidence type="ECO:0000256" key="2">
    <source>
        <dbReference type="ARBA" id="ARBA00021975"/>
    </source>
</evidence>
<name>A0A7X6I5F0_9BURK</name>
<keyword evidence="9" id="KW-0378">Hydrolase</keyword>
<evidence type="ECO:0000259" key="7">
    <source>
        <dbReference type="SMART" id="SM00853"/>
    </source>
</evidence>
<feature type="domain" description="MutL C-terminal dimerisation" evidence="7">
    <location>
        <begin position="438"/>
        <end position="583"/>
    </location>
</feature>
<keyword evidence="10" id="KW-1185">Reference proteome</keyword>
<evidence type="ECO:0000259" key="8">
    <source>
        <dbReference type="SMART" id="SM01340"/>
    </source>
</evidence>
<dbReference type="InterPro" id="IPR042120">
    <property type="entry name" value="MutL_C_dimsub"/>
</dbReference>
<dbReference type="PANTHER" id="PTHR10073:SF12">
    <property type="entry name" value="DNA MISMATCH REPAIR PROTEIN MLH1"/>
    <property type="match status" value="1"/>
</dbReference>
<keyword evidence="9" id="KW-0255">Endonuclease</keyword>
<dbReference type="GO" id="GO:0140664">
    <property type="term" value="F:ATP-dependent DNA damage sensor activity"/>
    <property type="evidence" value="ECO:0007669"/>
    <property type="project" value="InterPro"/>
</dbReference>
<dbReference type="EMBL" id="VTOX01000001">
    <property type="protein sequence ID" value="NKE65256.1"/>
    <property type="molecule type" value="Genomic_DNA"/>
</dbReference>
<comment type="caution">
    <text evidence="9">The sequence shown here is derived from an EMBL/GenBank/DDBJ whole genome shotgun (WGS) entry which is preliminary data.</text>
</comment>
<evidence type="ECO:0000256" key="1">
    <source>
        <dbReference type="ARBA" id="ARBA00006082"/>
    </source>
</evidence>
<keyword evidence="3 5" id="KW-0227">DNA damage</keyword>
<proteinExistence type="inferred from homology"/>
<evidence type="ECO:0000256" key="4">
    <source>
        <dbReference type="ARBA" id="ARBA00023204"/>
    </source>
</evidence>
<dbReference type="InterPro" id="IPR014762">
    <property type="entry name" value="DNA_mismatch_repair_CS"/>
</dbReference>
<feature type="region of interest" description="Disordered" evidence="6">
    <location>
        <begin position="385"/>
        <end position="422"/>
    </location>
</feature>
<dbReference type="SUPFAM" id="SSF118116">
    <property type="entry name" value="DNA mismatch repair protein MutL"/>
    <property type="match status" value="1"/>
</dbReference>
<organism evidence="9 10">
    <name type="scientific">Ramlibacter lithotrophicus</name>
    <dbReference type="NCBI Taxonomy" id="2606681"/>
    <lineage>
        <taxon>Bacteria</taxon>
        <taxon>Pseudomonadati</taxon>
        <taxon>Pseudomonadota</taxon>
        <taxon>Betaproteobacteria</taxon>
        <taxon>Burkholderiales</taxon>
        <taxon>Comamonadaceae</taxon>
        <taxon>Ramlibacter</taxon>
    </lineage>
</organism>
<dbReference type="CDD" id="cd16926">
    <property type="entry name" value="HATPase_MutL-MLH-PMS-like"/>
    <property type="match status" value="1"/>
</dbReference>
<feature type="domain" description="DNA mismatch repair protein S5" evidence="8">
    <location>
        <begin position="213"/>
        <end position="331"/>
    </location>
</feature>
<dbReference type="Pfam" id="PF13589">
    <property type="entry name" value="HATPase_c_3"/>
    <property type="match status" value="1"/>
</dbReference>
<dbReference type="SMART" id="SM00853">
    <property type="entry name" value="MutL_C"/>
    <property type="match status" value="1"/>
</dbReference>
<dbReference type="InterPro" id="IPR020667">
    <property type="entry name" value="DNA_mismatch_repair_MutL"/>
</dbReference>
<evidence type="ECO:0000256" key="5">
    <source>
        <dbReference type="HAMAP-Rule" id="MF_00149"/>
    </source>
</evidence>
<dbReference type="GO" id="GO:0032300">
    <property type="term" value="C:mismatch repair complex"/>
    <property type="evidence" value="ECO:0007669"/>
    <property type="project" value="InterPro"/>
</dbReference>
<dbReference type="InterPro" id="IPR042121">
    <property type="entry name" value="MutL_C_regsub"/>
</dbReference>
<dbReference type="RefSeq" id="WP_168106271.1">
    <property type="nucleotide sequence ID" value="NZ_VTOX01000001.1"/>
</dbReference>
<dbReference type="Proteomes" id="UP000521868">
    <property type="component" value="Unassembled WGS sequence"/>
</dbReference>
<dbReference type="InterPro" id="IPR014721">
    <property type="entry name" value="Ribsml_uS5_D2-typ_fold_subgr"/>
</dbReference>
<keyword evidence="9" id="KW-0540">Nuclease</keyword>
<gene>
    <name evidence="5 9" type="primary">mutL</name>
    <name evidence="9" type="ORF">RAMLITH_05435</name>
</gene>
<dbReference type="HAMAP" id="MF_00149">
    <property type="entry name" value="DNA_mis_repair"/>
    <property type="match status" value="1"/>
</dbReference>
<dbReference type="Pfam" id="PF01119">
    <property type="entry name" value="DNA_mis_repair"/>
    <property type="match status" value="1"/>
</dbReference>
<dbReference type="FunFam" id="3.30.565.10:FF:000003">
    <property type="entry name" value="DNA mismatch repair endonuclease MutL"/>
    <property type="match status" value="1"/>
</dbReference>
<dbReference type="CDD" id="cd03482">
    <property type="entry name" value="MutL_Trans_MutL"/>
    <property type="match status" value="1"/>
</dbReference>
<dbReference type="GO" id="GO:0030983">
    <property type="term" value="F:mismatched DNA binding"/>
    <property type="evidence" value="ECO:0007669"/>
    <property type="project" value="InterPro"/>
</dbReference>
<dbReference type="PANTHER" id="PTHR10073">
    <property type="entry name" value="DNA MISMATCH REPAIR PROTEIN MLH, PMS, MUTL"/>
    <property type="match status" value="1"/>
</dbReference>
<evidence type="ECO:0000256" key="6">
    <source>
        <dbReference type="SAM" id="MobiDB-lite"/>
    </source>
</evidence>
<dbReference type="SUPFAM" id="SSF54211">
    <property type="entry name" value="Ribosomal protein S5 domain 2-like"/>
    <property type="match status" value="1"/>
</dbReference>
<dbReference type="Pfam" id="PF08676">
    <property type="entry name" value="MutL_C"/>
    <property type="match status" value="1"/>
</dbReference>
<dbReference type="GO" id="GO:0005524">
    <property type="term" value="F:ATP binding"/>
    <property type="evidence" value="ECO:0007669"/>
    <property type="project" value="InterPro"/>
</dbReference>